<evidence type="ECO:0000313" key="7">
    <source>
        <dbReference type="Proteomes" id="UP000694941"/>
    </source>
</evidence>
<keyword evidence="4" id="KW-0964">Secreted</keyword>
<protein>
    <submittedName>
        <fullName evidence="8">Ion transport peptide-like</fullName>
    </submittedName>
</protein>
<evidence type="ECO:0000256" key="5">
    <source>
        <dbReference type="ARBA" id="ARBA00022702"/>
    </source>
</evidence>
<reference evidence="8" key="1">
    <citation type="submission" date="2025-08" db="UniProtKB">
        <authorList>
            <consortium name="RefSeq"/>
        </authorList>
    </citation>
    <scope>IDENTIFICATION</scope>
    <source>
        <tissue evidence="8">Muscle</tissue>
    </source>
</reference>
<keyword evidence="7" id="KW-1185">Reference proteome</keyword>
<dbReference type="Gene3D" id="1.10.2010.10">
    <property type="entry name" value="Crustacean CHH/MIH/GIH neurohormone"/>
    <property type="match status" value="1"/>
</dbReference>
<evidence type="ECO:0000256" key="1">
    <source>
        <dbReference type="ARBA" id="ARBA00003845"/>
    </source>
</evidence>
<evidence type="ECO:0000256" key="2">
    <source>
        <dbReference type="ARBA" id="ARBA00004613"/>
    </source>
</evidence>
<dbReference type="Pfam" id="PF01147">
    <property type="entry name" value="Crust_neurohorm"/>
    <property type="match status" value="1"/>
</dbReference>
<organism evidence="7 8">
    <name type="scientific">Limulus polyphemus</name>
    <name type="common">Atlantic horseshoe crab</name>
    <dbReference type="NCBI Taxonomy" id="6850"/>
    <lineage>
        <taxon>Eukaryota</taxon>
        <taxon>Metazoa</taxon>
        <taxon>Ecdysozoa</taxon>
        <taxon>Arthropoda</taxon>
        <taxon>Chelicerata</taxon>
        <taxon>Merostomata</taxon>
        <taxon>Xiphosura</taxon>
        <taxon>Limulidae</taxon>
        <taxon>Limulus</taxon>
    </lineage>
</organism>
<dbReference type="InterPro" id="IPR031098">
    <property type="entry name" value="Crust_neurohorm"/>
</dbReference>
<keyword evidence="6" id="KW-1015">Disulfide bond</keyword>
<sequence>MLKQHILHRKSSSTASTFQMAPPSIRCVICLSLIPLLLLSSTVAKKRTLQKRSFTALGCMGIYDKAKFARLSRVCEECYNLYRLPSVQDDCRSNCFKNSMFPDCVSALLLESEEQKLDHFVNYLYGKKK</sequence>
<proteinExistence type="inferred from homology"/>
<dbReference type="PANTHER" id="PTHR35981:SF2">
    <property type="entry name" value="ION TRANSPORT PEPTIDE, ISOFORM C"/>
    <property type="match status" value="1"/>
</dbReference>
<comment type="function">
    <text evidence="1">May increase the toxicity of alpha-latrotoxin and/or other venom components. Is non-toxic to mice and to the cockroach Periplaneta americana.</text>
</comment>
<evidence type="ECO:0000256" key="6">
    <source>
        <dbReference type="ARBA" id="ARBA00023157"/>
    </source>
</evidence>
<name>A0ABM1S247_LIMPO</name>
<dbReference type="SUPFAM" id="SSF81778">
    <property type="entry name" value="Crustacean CHH/MIH/GIH neurohormone"/>
    <property type="match status" value="1"/>
</dbReference>
<gene>
    <name evidence="8" type="primary">LOC106478403</name>
</gene>
<dbReference type="GeneID" id="106478403"/>
<dbReference type="PROSITE" id="PS01250">
    <property type="entry name" value="CHH_MIH_GIH"/>
    <property type="match status" value="1"/>
</dbReference>
<dbReference type="InterPro" id="IPR018251">
    <property type="entry name" value="Crust_neurhormone_CS"/>
</dbReference>
<dbReference type="InterPro" id="IPR035957">
    <property type="entry name" value="Crust_neurohorm_sf"/>
</dbReference>
<comment type="similarity">
    <text evidence="3">Belongs to the arthropod CHH/MIH/GIH/VIH hormone family.</text>
</comment>
<dbReference type="RefSeq" id="XP_022237702.1">
    <property type="nucleotide sequence ID" value="XM_022381994.1"/>
</dbReference>
<dbReference type="PRINTS" id="PR00550">
    <property type="entry name" value="HYPRGLYCEMIC"/>
</dbReference>
<dbReference type="Proteomes" id="UP000694941">
    <property type="component" value="Unplaced"/>
</dbReference>
<keyword evidence="5" id="KW-0372">Hormone</keyword>
<accession>A0ABM1S247</accession>
<evidence type="ECO:0000313" key="8">
    <source>
        <dbReference type="RefSeq" id="XP_022237702.1"/>
    </source>
</evidence>
<evidence type="ECO:0000256" key="4">
    <source>
        <dbReference type="ARBA" id="ARBA00022525"/>
    </source>
</evidence>
<dbReference type="PANTHER" id="PTHR35981">
    <property type="entry name" value="ION TRANSPORT PEPTIDE, ISOFORM C"/>
    <property type="match status" value="1"/>
</dbReference>
<dbReference type="InterPro" id="IPR001166">
    <property type="entry name" value="Hyperglycemic"/>
</dbReference>
<evidence type="ECO:0000256" key="3">
    <source>
        <dbReference type="ARBA" id="ARBA00005447"/>
    </source>
</evidence>
<comment type="subcellular location">
    <subcellularLocation>
        <location evidence="2">Secreted</location>
    </subcellularLocation>
</comment>